<sequence length="133" mass="14143">MAFLRIVVNSVALYLCLTSAAVVEKRDVNTDAKGKVGSSCDGNDECGPELCCFRPNVTAGTVCGNLGEASQSCSNVTLEEHSPTQNANEPSCREDEEAEGTTAKPYSPPYNGACPCKTGLVCDFGEKNRKQRD</sequence>
<reference evidence="3" key="1">
    <citation type="journal article" date="2017" name="Parasit. Vectors">
        <title>Sialotranscriptomics of Rhipicephalus zambeziensis reveals intricate expression profiles of secretory proteins and suggests tight temporal transcriptional regulation during blood-feeding.</title>
        <authorList>
            <person name="de Castro M.H."/>
            <person name="de Klerk D."/>
            <person name="Pienaar R."/>
            <person name="Rees D.J.G."/>
            <person name="Mans B.J."/>
        </authorList>
    </citation>
    <scope>NUCLEOTIDE SEQUENCE</scope>
    <source>
        <tissue evidence="3">Salivary glands</tissue>
    </source>
</reference>
<name>A0A224YM69_9ACAR</name>
<feature type="signal peptide" evidence="2">
    <location>
        <begin position="1"/>
        <end position="20"/>
    </location>
</feature>
<feature type="region of interest" description="Disordered" evidence="1">
    <location>
        <begin position="75"/>
        <end position="113"/>
    </location>
</feature>
<feature type="compositionally biased region" description="Polar residues" evidence="1">
    <location>
        <begin position="75"/>
        <end position="89"/>
    </location>
</feature>
<evidence type="ECO:0000256" key="2">
    <source>
        <dbReference type="SAM" id="SignalP"/>
    </source>
</evidence>
<organism evidence="3">
    <name type="scientific">Rhipicephalus zambeziensis</name>
    <dbReference type="NCBI Taxonomy" id="60191"/>
    <lineage>
        <taxon>Eukaryota</taxon>
        <taxon>Metazoa</taxon>
        <taxon>Ecdysozoa</taxon>
        <taxon>Arthropoda</taxon>
        <taxon>Chelicerata</taxon>
        <taxon>Arachnida</taxon>
        <taxon>Acari</taxon>
        <taxon>Parasitiformes</taxon>
        <taxon>Ixodida</taxon>
        <taxon>Ixodoidea</taxon>
        <taxon>Ixodidae</taxon>
        <taxon>Rhipicephalinae</taxon>
        <taxon>Rhipicephalus</taxon>
        <taxon>Rhipicephalus</taxon>
    </lineage>
</organism>
<protein>
    <submittedName>
        <fullName evidence="3">Ixodegrin B</fullName>
    </submittedName>
</protein>
<dbReference type="EMBL" id="GFPF01003754">
    <property type="protein sequence ID" value="MAA14900.1"/>
    <property type="molecule type" value="Transcribed_RNA"/>
</dbReference>
<dbReference type="Gene3D" id="2.10.80.10">
    <property type="entry name" value="Lipase, subunit A"/>
    <property type="match status" value="1"/>
</dbReference>
<proteinExistence type="predicted"/>
<dbReference type="AlphaFoldDB" id="A0A224YM69"/>
<keyword evidence="2" id="KW-0732">Signal</keyword>
<evidence type="ECO:0000256" key="1">
    <source>
        <dbReference type="SAM" id="MobiDB-lite"/>
    </source>
</evidence>
<accession>A0A224YM69</accession>
<feature type="chain" id="PRO_5011968337" evidence="2">
    <location>
        <begin position="21"/>
        <end position="133"/>
    </location>
</feature>
<evidence type="ECO:0000313" key="3">
    <source>
        <dbReference type="EMBL" id="MAA14900.1"/>
    </source>
</evidence>